<name>D0MD88_RHOM4</name>
<dbReference type="KEGG" id="rmr:Rmar_2121"/>
<dbReference type="InterPro" id="IPR010239">
    <property type="entry name" value="CHP02001"/>
</dbReference>
<protein>
    <recommendedName>
        <fullName evidence="4">Outer membrane beta-barrel protein</fullName>
    </recommendedName>
</protein>
<dbReference type="Proteomes" id="UP000002221">
    <property type="component" value="Chromosome"/>
</dbReference>
<dbReference type="EMBL" id="CP001807">
    <property type="protein sequence ID" value="ACY49000.1"/>
    <property type="molecule type" value="Genomic_DNA"/>
</dbReference>
<dbReference type="STRING" id="518766.Rmar_2121"/>
<dbReference type="HOGENOM" id="CLU_082062_0_0_10"/>
<organism evidence="2 3">
    <name type="scientific">Rhodothermus marinus (strain ATCC 43812 / DSM 4252 / R-10)</name>
    <name type="common">Rhodothermus obamensis</name>
    <dbReference type="NCBI Taxonomy" id="518766"/>
    <lineage>
        <taxon>Bacteria</taxon>
        <taxon>Pseudomonadati</taxon>
        <taxon>Rhodothermota</taxon>
        <taxon>Rhodothermia</taxon>
        <taxon>Rhodothermales</taxon>
        <taxon>Rhodothermaceae</taxon>
        <taxon>Rhodothermus</taxon>
    </lineage>
</organism>
<dbReference type="eggNOG" id="ENOG5032UVK">
    <property type="taxonomic scope" value="Bacteria"/>
</dbReference>
<reference evidence="2 3" key="1">
    <citation type="journal article" date="2009" name="Stand. Genomic Sci.">
        <title>Complete genome sequence of Rhodothermus marinus type strain (R-10).</title>
        <authorList>
            <person name="Nolan M."/>
            <person name="Tindall B.J."/>
            <person name="Pomrenke H."/>
            <person name="Lapidus A."/>
            <person name="Copeland A."/>
            <person name="Glavina Del Rio T."/>
            <person name="Lucas S."/>
            <person name="Chen F."/>
            <person name="Tice H."/>
            <person name="Cheng J.F."/>
            <person name="Saunders E."/>
            <person name="Han C."/>
            <person name="Bruce D."/>
            <person name="Goodwin L."/>
            <person name="Chain P."/>
            <person name="Pitluck S."/>
            <person name="Ovchinikova G."/>
            <person name="Pati A."/>
            <person name="Ivanova N."/>
            <person name="Mavromatis K."/>
            <person name="Chen A."/>
            <person name="Palaniappan K."/>
            <person name="Land M."/>
            <person name="Hauser L."/>
            <person name="Chang Y.J."/>
            <person name="Jeffries C.D."/>
            <person name="Brettin T."/>
            <person name="Goker M."/>
            <person name="Bristow J."/>
            <person name="Eisen J.A."/>
            <person name="Markowitz V."/>
            <person name="Hugenholtz P."/>
            <person name="Kyrpides N.C."/>
            <person name="Klenk H.P."/>
            <person name="Detter J.C."/>
        </authorList>
    </citation>
    <scope>NUCLEOTIDE SEQUENCE [LARGE SCALE GENOMIC DNA]</scope>
    <source>
        <strain evidence="3">ATCC 43812 / DSM 4252 / R-10</strain>
    </source>
</reference>
<dbReference type="RefSeq" id="WP_012844611.1">
    <property type="nucleotide sequence ID" value="NC_013501.1"/>
</dbReference>
<feature type="signal peptide" evidence="1">
    <location>
        <begin position="1"/>
        <end position="21"/>
    </location>
</feature>
<dbReference type="AlphaFoldDB" id="D0MD88"/>
<sequence>MKHLRHSLLLGTLLLATMVRAQEVQLGADVVSRYIWRGTDFGESMSVQPGLSLSVGALTVGTWASYAISAPGAGANEHDLYLSLSFGAVSIGVTDYYFPAPGGPGFFDFDDNGEGAHYLEPFLQISGPETAPFTLFAGFFAHNDPDNSIYLEGQFPFVVNGVEMGLTVGVVAGESGFYNTGGVALVNLGLSASRTIQITESFGLPVFVRYILNPNPRVERSYLVFGFSL</sequence>
<keyword evidence="1" id="KW-0732">Signal</keyword>
<dbReference type="Pfam" id="PF09694">
    <property type="entry name" value="Gcw_chp"/>
    <property type="match status" value="1"/>
</dbReference>
<evidence type="ECO:0008006" key="4">
    <source>
        <dbReference type="Google" id="ProtNLM"/>
    </source>
</evidence>
<gene>
    <name evidence="2" type="ordered locus">Rmar_2121</name>
</gene>
<feature type="chain" id="PRO_5003011055" description="Outer membrane beta-barrel protein" evidence="1">
    <location>
        <begin position="22"/>
        <end position="229"/>
    </location>
</feature>
<evidence type="ECO:0000313" key="2">
    <source>
        <dbReference type="EMBL" id="ACY49000.1"/>
    </source>
</evidence>
<dbReference type="OrthoDB" id="1065092at2"/>
<evidence type="ECO:0000256" key="1">
    <source>
        <dbReference type="SAM" id="SignalP"/>
    </source>
</evidence>
<keyword evidence="3" id="KW-1185">Reference proteome</keyword>
<accession>D0MD88</accession>
<proteinExistence type="predicted"/>
<evidence type="ECO:0000313" key="3">
    <source>
        <dbReference type="Proteomes" id="UP000002221"/>
    </source>
</evidence>